<accession>A0AAP9U7M9</accession>
<name>A0AAP9U7M9_KLEAE</name>
<organism evidence="1 2">
    <name type="scientific">Klebsiella aerogenes</name>
    <name type="common">Enterobacter aerogenes</name>
    <dbReference type="NCBI Taxonomy" id="548"/>
    <lineage>
        <taxon>Bacteria</taxon>
        <taxon>Pseudomonadati</taxon>
        <taxon>Pseudomonadota</taxon>
        <taxon>Gammaproteobacteria</taxon>
        <taxon>Enterobacterales</taxon>
        <taxon>Enterobacteriaceae</taxon>
        <taxon>Klebsiella/Raoultella group</taxon>
        <taxon>Klebsiella</taxon>
    </lineage>
</organism>
<protein>
    <submittedName>
        <fullName evidence="1">DUF937 domain-containing protein</fullName>
    </submittedName>
</protein>
<proteinExistence type="predicted"/>
<evidence type="ECO:0000313" key="1">
    <source>
        <dbReference type="EMBL" id="QMR42666.1"/>
    </source>
</evidence>
<dbReference type="Pfam" id="PF20159">
    <property type="entry name" value="YidB"/>
    <property type="match status" value="1"/>
</dbReference>
<dbReference type="RefSeq" id="WP_071609853.1">
    <property type="nucleotide sequence ID" value="NZ_BPFV01000001.1"/>
</dbReference>
<reference evidence="2" key="1">
    <citation type="submission" date="2020-06" db="EMBL/GenBank/DDBJ databases">
        <title>REHAB project genomes.</title>
        <authorList>
            <person name="Shaw L.P."/>
        </authorList>
    </citation>
    <scope>NUCLEOTIDE SEQUENCE [LARGE SCALE GENOMIC DNA]</scope>
    <source>
        <strain evidence="2">RHBSTW-00938</strain>
    </source>
</reference>
<dbReference type="InterPro" id="IPR027405">
    <property type="entry name" value="YidB-like"/>
</dbReference>
<dbReference type="EMBL" id="CP055904">
    <property type="protein sequence ID" value="QMR42666.1"/>
    <property type="molecule type" value="Genomic_DNA"/>
</dbReference>
<dbReference type="Proteomes" id="UP000514462">
    <property type="component" value="Chromosome"/>
</dbReference>
<dbReference type="Gene3D" id="1.10.10.690">
    <property type="entry name" value="YidB-like"/>
    <property type="match status" value="1"/>
</dbReference>
<evidence type="ECO:0000313" key="2">
    <source>
        <dbReference type="Proteomes" id="UP000514462"/>
    </source>
</evidence>
<sequence length="141" mass="14689">MNSNVLMESVMGLLDQIGGVLGGQAGKAEQLQAIMTWIEQQGGIQGILEKFRNGGLGEIVESWLSQQSNMSVNSDQITSVFGSPALQDLGAKLGVDSQTASSLIAEYLPKIVDGLSPQGEAPAQGDLVSAGLNLLKGKLFS</sequence>
<gene>
    <name evidence="1" type="ORF">HV331_14405</name>
</gene>
<dbReference type="SUPFAM" id="SSF140804">
    <property type="entry name" value="YidB-like"/>
    <property type="match status" value="1"/>
</dbReference>
<dbReference type="AlphaFoldDB" id="A0AAP9U7M9"/>
<dbReference type="InterPro" id="IPR045372">
    <property type="entry name" value="YidB"/>
</dbReference>